<dbReference type="CDD" id="cd16900">
    <property type="entry name" value="endolysin_R21-like"/>
    <property type="match status" value="1"/>
</dbReference>
<keyword evidence="7" id="KW-0812">Transmembrane</keyword>
<dbReference type="InterPro" id="IPR051018">
    <property type="entry name" value="Bacteriophage_GH24"/>
</dbReference>
<dbReference type="InterPro" id="IPR023346">
    <property type="entry name" value="Lysozyme-like_dom_sf"/>
</dbReference>
<dbReference type="GO" id="GO:0042742">
    <property type="term" value="P:defense response to bacterium"/>
    <property type="evidence" value="ECO:0007669"/>
    <property type="project" value="UniProtKB-KW"/>
</dbReference>
<dbReference type="EC" id="3.2.1.17" evidence="6"/>
<dbReference type="InterPro" id="IPR034690">
    <property type="entry name" value="Endolysin_T4_type"/>
</dbReference>
<dbReference type="InterPro" id="IPR057700">
    <property type="entry name" value="DUF7940"/>
</dbReference>
<evidence type="ECO:0000256" key="3">
    <source>
        <dbReference type="ARBA" id="ARBA00022638"/>
    </source>
</evidence>
<feature type="transmembrane region" description="Helical" evidence="7">
    <location>
        <begin position="16"/>
        <end position="36"/>
    </location>
</feature>
<dbReference type="OrthoDB" id="5327667at2"/>
<dbReference type="GO" id="GO:0016998">
    <property type="term" value="P:cell wall macromolecule catabolic process"/>
    <property type="evidence" value="ECO:0007669"/>
    <property type="project" value="InterPro"/>
</dbReference>
<dbReference type="GO" id="GO:0031640">
    <property type="term" value="P:killing of cells of another organism"/>
    <property type="evidence" value="ECO:0007669"/>
    <property type="project" value="UniProtKB-KW"/>
</dbReference>
<evidence type="ECO:0000256" key="7">
    <source>
        <dbReference type="SAM" id="Phobius"/>
    </source>
</evidence>
<dbReference type="AlphaFoldDB" id="A0A073J6L3"/>
<dbReference type="InterPro" id="IPR023347">
    <property type="entry name" value="Lysozyme_dom_sf"/>
</dbReference>
<dbReference type="HAMAP" id="MF_04110">
    <property type="entry name" value="ENDOLYSIN_T4"/>
    <property type="match status" value="1"/>
</dbReference>
<dbReference type="GeneID" id="68869969"/>
<accession>A0A073J6L3</accession>
<dbReference type="RefSeq" id="WP_037920248.1">
    <property type="nucleotide sequence ID" value="NZ_CP054599.1"/>
</dbReference>
<keyword evidence="5 6" id="KW-0326">Glycosidase</keyword>
<proteinExistence type="inferred from homology"/>
<keyword evidence="2 6" id="KW-0929">Antimicrobial</keyword>
<evidence type="ECO:0000256" key="2">
    <source>
        <dbReference type="ARBA" id="ARBA00022529"/>
    </source>
</evidence>
<comment type="caution">
    <text evidence="8">The sequence shown here is derived from an EMBL/GenBank/DDBJ whole genome shotgun (WGS) entry which is preliminary data.</text>
</comment>
<comment type="catalytic activity">
    <reaction evidence="1 6">
        <text>Hydrolysis of (1-&gt;4)-beta-linkages between N-acetylmuramic acid and N-acetyl-D-glucosamine residues in a peptidoglycan and between N-acetyl-D-glucosamine residues in chitodextrins.</text>
        <dbReference type="EC" id="3.2.1.17"/>
    </reaction>
</comment>
<reference evidence="8 9" key="1">
    <citation type="submission" date="2014-01" db="EMBL/GenBank/DDBJ databases">
        <title>Sulfitobacter sp. H3 (MCCC 1A00686) Genome Sequencing.</title>
        <authorList>
            <person name="Lai Q."/>
            <person name="Hong Z."/>
        </authorList>
    </citation>
    <scope>NUCLEOTIDE SEQUENCE [LARGE SCALE GENOMIC DNA]</scope>
    <source>
        <strain evidence="8 9">H3</strain>
    </source>
</reference>
<dbReference type="GO" id="GO:0009253">
    <property type="term" value="P:peptidoglycan catabolic process"/>
    <property type="evidence" value="ECO:0007669"/>
    <property type="project" value="InterPro"/>
</dbReference>
<feature type="transmembrane region" description="Helical" evidence="7">
    <location>
        <begin position="42"/>
        <end position="62"/>
    </location>
</feature>
<name>A0A073J6L3_9RHOB</name>
<evidence type="ECO:0000256" key="1">
    <source>
        <dbReference type="ARBA" id="ARBA00000632"/>
    </source>
</evidence>
<keyword evidence="9" id="KW-1185">Reference proteome</keyword>
<evidence type="ECO:0000256" key="5">
    <source>
        <dbReference type="ARBA" id="ARBA00023295"/>
    </source>
</evidence>
<organism evidence="8 9">
    <name type="scientific">Pseudosulfitobacter pseudonitzschiae</name>
    <dbReference type="NCBI Taxonomy" id="1402135"/>
    <lineage>
        <taxon>Bacteria</taxon>
        <taxon>Pseudomonadati</taxon>
        <taxon>Pseudomonadota</taxon>
        <taxon>Alphaproteobacteria</taxon>
        <taxon>Rhodobacterales</taxon>
        <taxon>Roseobacteraceae</taxon>
        <taxon>Pseudosulfitobacter</taxon>
    </lineage>
</organism>
<comment type="similarity">
    <text evidence="6">Belongs to the glycosyl hydrolase 24 family.</text>
</comment>
<evidence type="ECO:0000256" key="6">
    <source>
        <dbReference type="RuleBase" id="RU003788"/>
    </source>
</evidence>
<dbReference type="Proteomes" id="UP000027746">
    <property type="component" value="Unassembled WGS sequence"/>
</dbReference>
<evidence type="ECO:0000313" key="8">
    <source>
        <dbReference type="EMBL" id="KEJ97440.1"/>
    </source>
</evidence>
<dbReference type="Pfam" id="PF25612">
    <property type="entry name" value="DUF7940"/>
    <property type="match status" value="1"/>
</dbReference>
<dbReference type="GO" id="GO:0003796">
    <property type="term" value="F:lysozyme activity"/>
    <property type="evidence" value="ECO:0007669"/>
    <property type="project" value="UniProtKB-EC"/>
</dbReference>
<protein>
    <recommendedName>
        <fullName evidence="6">Lysozyme</fullName>
        <ecNumber evidence="6">3.2.1.17</ecNumber>
    </recommendedName>
</protein>
<dbReference type="InterPro" id="IPR002196">
    <property type="entry name" value="Glyco_hydro_24"/>
</dbReference>
<dbReference type="Pfam" id="PF00959">
    <property type="entry name" value="Phage_lysozyme"/>
    <property type="match status" value="1"/>
</dbReference>
<sequence>MHIVNNWKQLFRTYSVWSMILGFIAFIGGELLYAVWGIEADPYPLGLAALVFFIAGFVGRFIKQDVGSAPVRRTLFIVAFGFGVIMLVKSLGGAVYENSVLPEAAPVSEEQAVWQPARVTLAMADKPLVPKGAIASGLASDAEFLRVAIPFVAKWEGLRLVAYRDIVGVWTICFGETKGVKAGDVYTQAECEAMLARELISYRRQMHRYFTPETLRIRLPVYRDTAYTDLGYNVGIGAAGTSTAVRRLNAGLIAESCEAITWYKKAGGRVVRGLVIRRGGDFDYCMKGLVA</sequence>
<dbReference type="SUPFAM" id="SSF53955">
    <property type="entry name" value="Lysozyme-like"/>
    <property type="match status" value="1"/>
</dbReference>
<feature type="transmembrane region" description="Helical" evidence="7">
    <location>
        <begin position="74"/>
        <end position="96"/>
    </location>
</feature>
<evidence type="ECO:0000313" key="9">
    <source>
        <dbReference type="Proteomes" id="UP000027746"/>
    </source>
</evidence>
<dbReference type="PANTHER" id="PTHR38107">
    <property type="match status" value="1"/>
</dbReference>
<dbReference type="PANTHER" id="PTHR38107:SF3">
    <property type="entry name" value="LYSOZYME RRRD-RELATED"/>
    <property type="match status" value="1"/>
</dbReference>
<keyword evidence="3 6" id="KW-0081">Bacteriolytic enzyme</keyword>
<gene>
    <name evidence="8" type="ORF">SUH3_00205</name>
</gene>
<dbReference type="Gene3D" id="1.10.530.40">
    <property type="match status" value="1"/>
</dbReference>
<keyword evidence="7" id="KW-1133">Transmembrane helix</keyword>
<dbReference type="EMBL" id="JAMD01000001">
    <property type="protein sequence ID" value="KEJ97440.1"/>
    <property type="molecule type" value="Genomic_DNA"/>
</dbReference>
<evidence type="ECO:0000256" key="4">
    <source>
        <dbReference type="ARBA" id="ARBA00022801"/>
    </source>
</evidence>
<keyword evidence="4 6" id="KW-0378">Hydrolase</keyword>
<keyword evidence="7" id="KW-0472">Membrane</keyword>